<comment type="similarity">
    <text evidence="1">Belongs to the hemerythrin family.</text>
</comment>
<dbReference type="GO" id="GO:0005344">
    <property type="term" value="F:oxygen carrier activity"/>
    <property type="evidence" value="ECO:0007669"/>
    <property type="project" value="UniProtKB-KW"/>
</dbReference>
<dbReference type="Proteomes" id="UP000198672">
    <property type="component" value="Unassembled WGS sequence"/>
</dbReference>
<accession>A0A1H3FVN5</accession>
<feature type="domain" description="Hemerythrin-like" evidence="5">
    <location>
        <begin position="15"/>
        <end position="134"/>
    </location>
</feature>
<dbReference type="InterPro" id="IPR016131">
    <property type="entry name" value="Haemerythrin_Fe_BS"/>
</dbReference>
<dbReference type="EMBL" id="FNOW01000021">
    <property type="protein sequence ID" value="SDX95031.1"/>
    <property type="molecule type" value="Genomic_DNA"/>
</dbReference>
<dbReference type="InterPro" id="IPR012827">
    <property type="entry name" value="Hemerythrin_metal-bd"/>
</dbReference>
<name>A0A1H3FVN5_ALLWA</name>
<evidence type="ECO:0000259" key="5">
    <source>
        <dbReference type="Pfam" id="PF01814"/>
    </source>
</evidence>
<proteinExistence type="inferred from homology"/>
<dbReference type="PANTHER" id="PTHR37164">
    <property type="entry name" value="BACTERIOHEMERYTHRIN"/>
    <property type="match status" value="1"/>
</dbReference>
<reference evidence="7" key="1">
    <citation type="submission" date="2016-10" db="EMBL/GenBank/DDBJ databases">
        <authorList>
            <person name="Varghese N."/>
            <person name="Submissions S."/>
        </authorList>
    </citation>
    <scope>NUCLEOTIDE SEQUENCE [LARGE SCALE GENOMIC DNA]</scope>
    <source>
        <strain evidence="7">DSM 173</strain>
    </source>
</reference>
<sequence length="164" mass="19331">MTKLLTWHDEWSLDIETLDQDHRDLIEQLGSICLRFCPEASSGRAGDANALLDALTQLGESMREHFQREEAFMRSFDYANIGEHQSEHAVLMAEFTTLVREWREDGLTIFDEASQGIIRDWLLAHILGADRHFAETYFTLFSRDVPKRLEMMRWYQASYRTQRR</sequence>
<keyword evidence="3" id="KW-0479">Metal-binding</keyword>
<dbReference type="PROSITE" id="PS00550">
    <property type="entry name" value="HEMERYTHRINS"/>
    <property type="match status" value="1"/>
</dbReference>
<evidence type="ECO:0000313" key="6">
    <source>
        <dbReference type="EMBL" id="SDX95031.1"/>
    </source>
</evidence>
<evidence type="ECO:0000313" key="7">
    <source>
        <dbReference type="Proteomes" id="UP000198672"/>
    </source>
</evidence>
<evidence type="ECO:0000256" key="4">
    <source>
        <dbReference type="ARBA" id="ARBA00023004"/>
    </source>
</evidence>
<keyword evidence="7" id="KW-1185">Reference proteome</keyword>
<dbReference type="Gene3D" id="1.20.120.50">
    <property type="entry name" value="Hemerythrin-like"/>
    <property type="match status" value="1"/>
</dbReference>
<dbReference type="OrthoDB" id="1122424at2"/>
<evidence type="ECO:0000256" key="1">
    <source>
        <dbReference type="ARBA" id="ARBA00010587"/>
    </source>
</evidence>
<dbReference type="AlphaFoldDB" id="A0A1H3FVN5"/>
<dbReference type="InterPro" id="IPR012312">
    <property type="entry name" value="Hemerythrin-like"/>
</dbReference>
<dbReference type="GO" id="GO:0046872">
    <property type="term" value="F:metal ion binding"/>
    <property type="evidence" value="ECO:0007669"/>
    <property type="project" value="UniProtKB-KW"/>
</dbReference>
<protein>
    <submittedName>
        <fullName evidence="6">Hemerythrin</fullName>
    </submittedName>
</protein>
<dbReference type="CDD" id="cd12107">
    <property type="entry name" value="Hemerythrin"/>
    <property type="match status" value="1"/>
</dbReference>
<dbReference type="STRING" id="61595.SAMN05421644_12114"/>
<gene>
    <name evidence="6" type="ORF">SAMN05421644_12114</name>
</gene>
<keyword evidence="4" id="KW-0408">Iron</keyword>
<dbReference type="SUPFAM" id="SSF47188">
    <property type="entry name" value="Hemerythrin-like"/>
    <property type="match status" value="1"/>
</dbReference>
<dbReference type="NCBIfam" id="TIGR02481">
    <property type="entry name" value="hemeryth_dom"/>
    <property type="match status" value="1"/>
</dbReference>
<keyword evidence="2" id="KW-0813">Transport</keyword>
<dbReference type="InterPro" id="IPR050669">
    <property type="entry name" value="Hemerythrin"/>
</dbReference>
<dbReference type="InterPro" id="IPR035938">
    <property type="entry name" value="Hemerythrin-like_sf"/>
</dbReference>
<keyword evidence="2" id="KW-0561">Oxygen transport</keyword>
<dbReference type="RefSeq" id="WP_091333676.1">
    <property type="nucleotide sequence ID" value="NZ_FNOW01000021.1"/>
</dbReference>
<evidence type="ECO:0000256" key="3">
    <source>
        <dbReference type="ARBA" id="ARBA00022723"/>
    </source>
</evidence>
<dbReference type="Pfam" id="PF01814">
    <property type="entry name" value="Hemerythrin"/>
    <property type="match status" value="1"/>
</dbReference>
<evidence type="ECO:0000256" key="2">
    <source>
        <dbReference type="ARBA" id="ARBA00022621"/>
    </source>
</evidence>
<organism evidence="6 7">
    <name type="scientific">Allochromatium warmingii</name>
    <name type="common">Chromatium warmingii</name>
    <dbReference type="NCBI Taxonomy" id="61595"/>
    <lineage>
        <taxon>Bacteria</taxon>
        <taxon>Pseudomonadati</taxon>
        <taxon>Pseudomonadota</taxon>
        <taxon>Gammaproteobacteria</taxon>
        <taxon>Chromatiales</taxon>
        <taxon>Chromatiaceae</taxon>
        <taxon>Allochromatium</taxon>
    </lineage>
</organism>
<dbReference type="PANTHER" id="PTHR37164:SF1">
    <property type="entry name" value="BACTERIOHEMERYTHRIN"/>
    <property type="match status" value="1"/>
</dbReference>